<dbReference type="RefSeq" id="WP_382422581.1">
    <property type="nucleotide sequence ID" value="NZ_JBHSCW010000006.1"/>
</dbReference>
<protein>
    <submittedName>
        <fullName evidence="4">NAD(P)/FAD-dependent oxidoreductase</fullName>
        <ecNumber evidence="4">1.-.-.-</ecNumber>
    </submittedName>
</protein>
<sequence length="439" mass="46847">MGKDQERQIAVVGAGIVGVSCAWQLQKRGFQVTLIDRLEPGEACSFGNAGVIATSSCIPLVLPGTWRNVPKWLLDPDGPLAIDLRDVPRLASWFLQAQRTATAEGVHTASTALRRLHAPALIDHLDQASEAGCDHLLRRSEYLHVYKTTAAYKADRLGWKLRRDLGIPMREVGGQELQDLEPALPDSFACGVLLEGHGAVLDPGGLVKALASDFKSRQGRYIQAEVQDIMPGGPRGVSVRAGGEEIQFDTLVLAAGAWSAQLAGALGHDFPLVAERGYHVMFGEPAVSLNRPVMFAEAKFVANSMTAGLRVAGTAEFAGITRPAKQRRIDMLTRLASENLPDLNLDQQISWMGPRPSLPDTLPVIGRSHLHPDVLLAFGHGHTGLTASATTGRIIAALASGESPEIDISAFRPERFPTKSPGPTSGTIRTGREAAGAAG</sequence>
<name>A0ABV8UNV0_9PROT</name>
<evidence type="ECO:0000313" key="5">
    <source>
        <dbReference type="Proteomes" id="UP001595799"/>
    </source>
</evidence>
<gene>
    <name evidence="4" type="ORF">ACFOW6_11855</name>
</gene>
<evidence type="ECO:0000256" key="2">
    <source>
        <dbReference type="SAM" id="MobiDB-lite"/>
    </source>
</evidence>
<accession>A0ABV8UNV0</accession>
<dbReference type="GO" id="GO:0016491">
    <property type="term" value="F:oxidoreductase activity"/>
    <property type="evidence" value="ECO:0007669"/>
    <property type="project" value="UniProtKB-KW"/>
</dbReference>
<dbReference type="PROSITE" id="PS51257">
    <property type="entry name" value="PROKAR_LIPOPROTEIN"/>
    <property type="match status" value="1"/>
</dbReference>
<dbReference type="EMBL" id="JBHSCW010000006">
    <property type="protein sequence ID" value="MFC4352234.1"/>
    <property type="molecule type" value="Genomic_DNA"/>
</dbReference>
<dbReference type="PANTHER" id="PTHR13847">
    <property type="entry name" value="SARCOSINE DEHYDROGENASE-RELATED"/>
    <property type="match status" value="1"/>
</dbReference>
<dbReference type="PANTHER" id="PTHR13847:SF289">
    <property type="entry name" value="GLYCINE OXIDASE"/>
    <property type="match status" value="1"/>
</dbReference>
<evidence type="ECO:0000259" key="3">
    <source>
        <dbReference type="Pfam" id="PF01266"/>
    </source>
</evidence>
<keyword evidence="1 4" id="KW-0560">Oxidoreductase</keyword>
<reference evidence="5" key="1">
    <citation type="journal article" date="2019" name="Int. J. Syst. Evol. Microbiol.">
        <title>The Global Catalogue of Microorganisms (GCM) 10K type strain sequencing project: providing services to taxonomists for standard genome sequencing and annotation.</title>
        <authorList>
            <consortium name="The Broad Institute Genomics Platform"/>
            <consortium name="The Broad Institute Genome Sequencing Center for Infectious Disease"/>
            <person name="Wu L."/>
            <person name="Ma J."/>
        </authorList>
    </citation>
    <scope>NUCLEOTIDE SEQUENCE [LARGE SCALE GENOMIC DNA]</scope>
    <source>
        <strain evidence="5">CECT 8472</strain>
    </source>
</reference>
<dbReference type="Gene3D" id="3.30.9.10">
    <property type="entry name" value="D-Amino Acid Oxidase, subunit A, domain 2"/>
    <property type="match status" value="1"/>
</dbReference>
<organism evidence="4 5">
    <name type="scientific">Fodinicurvata halophila</name>
    <dbReference type="NCBI Taxonomy" id="1419723"/>
    <lineage>
        <taxon>Bacteria</taxon>
        <taxon>Pseudomonadati</taxon>
        <taxon>Pseudomonadota</taxon>
        <taxon>Alphaproteobacteria</taxon>
        <taxon>Rhodospirillales</taxon>
        <taxon>Rhodovibrionaceae</taxon>
        <taxon>Fodinicurvata</taxon>
    </lineage>
</organism>
<dbReference type="SUPFAM" id="SSF51905">
    <property type="entry name" value="FAD/NAD(P)-binding domain"/>
    <property type="match status" value="1"/>
</dbReference>
<dbReference type="SUPFAM" id="SSF54373">
    <property type="entry name" value="FAD-linked reductases, C-terminal domain"/>
    <property type="match status" value="1"/>
</dbReference>
<feature type="region of interest" description="Disordered" evidence="2">
    <location>
        <begin position="413"/>
        <end position="439"/>
    </location>
</feature>
<evidence type="ECO:0000256" key="1">
    <source>
        <dbReference type="ARBA" id="ARBA00023002"/>
    </source>
</evidence>
<evidence type="ECO:0000313" key="4">
    <source>
        <dbReference type="EMBL" id="MFC4352234.1"/>
    </source>
</evidence>
<comment type="caution">
    <text evidence="4">The sequence shown here is derived from an EMBL/GenBank/DDBJ whole genome shotgun (WGS) entry which is preliminary data.</text>
</comment>
<dbReference type="InterPro" id="IPR006076">
    <property type="entry name" value="FAD-dep_OxRdtase"/>
</dbReference>
<dbReference type="Gene3D" id="3.50.50.60">
    <property type="entry name" value="FAD/NAD(P)-binding domain"/>
    <property type="match status" value="2"/>
</dbReference>
<keyword evidence="5" id="KW-1185">Reference proteome</keyword>
<dbReference type="InterPro" id="IPR036188">
    <property type="entry name" value="FAD/NAD-bd_sf"/>
</dbReference>
<dbReference type="Proteomes" id="UP001595799">
    <property type="component" value="Unassembled WGS sequence"/>
</dbReference>
<dbReference type="Pfam" id="PF01266">
    <property type="entry name" value="DAO"/>
    <property type="match status" value="1"/>
</dbReference>
<proteinExistence type="predicted"/>
<feature type="domain" description="FAD dependent oxidoreductase" evidence="3">
    <location>
        <begin position="9"/>
        <end position="398"/>
    </location>
</feature>
<dbReference type="EC" id="1.-.-.-" evidence="4"/>